<dbReference type="AlphaFoldDB" id="A0A022W7R5"/>
<keyword evidence="1" id="KW-0732">Signal</keyword>
<gene>
    <name evidence="4" type="ORF">H103_02806</name>
</gene>
<feature type="region of interest" description="Disordered" evidence="3">
    <location>
        <begin position="32"/>
        <end position="52"/>
    </location>
</feature>
<keyword evidence="2" id="KW-0865">Zymogen</keyword>
<evidence type="ECO:0000256" key="2">
    <source>
        <dbReference type="ARBA" id="ARBA00023145"/>
    </source>
</evidence>
<name>A0A022W7R5_TRIRU</name>
<reference evidence="4" key="1">
    <citation type="submission" date="2014-02" db="EMBL/GenBank/DDBJ databases">
        <title>The Genome Sequence of Trichophyton rubrum (morphotype fischeri) CBS 288.86.</title>
        <authorList>
            <consortium name="The Broad Institute Genomics Platform"/>
            <person name="Cuomo C.A."/>
            <person name="White T.C."/>
            <person name="Graser Y."/>
            <person name="Martinez-Rossi N."/>
            <person name="Heitman J."/>
            <person name="Young S.K."/>
            <person name="Zeng Q."/>
            <person name="Gargeya S."/>
            <person name="Abouelleil A."/>
            <person name="Alvarado L."/>
            <person name="Chapman S.B."/>
            <person name="Gainer-Dewar J."/>
            <person name="Goldberg J."/>
            <person name="Griggs A."/>
            <person name="Gujja S."/>
            <person name="Hansen M."/>
            <person name="Howarth C."/>
            <person name="Imamovic A."/>
            <person name="Larimer J."/>
            <person name="Martinez D."/>
            <person name="Murphy C."/>
            <person name="Pearson M.D."/>
            <person name="Persinoti G."/>
            <person name="Poon T."/>
            <person name="Priest M."/>
            <person name="Roberts A.D."/>
            <person name="Saif S."/>
            <person name="Shea T.D."/>
            <person name="Sykes S.N."/>
            <person name="Wortman J."/>
            <person name="Nusbaum C."/>
            <person name="Birren B."/>
        </authorList>
    </citation>
    <scope>NUCLEOTIDE SEQUENCE [LARGE SCALE GENOMIC DNA]</scope>
    <source>
        <strain evidence="4">CBS 288.86</strain>
    </source>
</reference>
<accession>A0A022W7R5</accession>
<organism evidence="4">
    <name type="scientific">Trichophyton rubrum CBS 288.86</name>
    <dbReference type="NCBI Taxonomy" id="1215330"/>
    <lineage>
        <taxon>Eukaryota</taxon>
        <taxon>Fungi</taxon>
        <taxon>Dikarya</taxon>
        <taxon>Ascomycota</taxon>
        <taxon>Pezizomycotina</taxon>
        <taxon>Eurotiomycetes</taxon>
        <taxon>Eurotiomycetidae</taxon>
        <taxon>Onygenales</taxon>
        <taxon>Arthrodermataceae</taxon>
        <taxon>Trichophyton</taxon>
    </lineage>
</organism>
<dbReference type="Proteomes" id="UP000023758">
    <property type="component" value="Unassembled WGS sequence"/>
</dbReference>
<evidence type="ECO:0000256" key="3">
    <source>
        <dbReference type="SAM" id="MobiDB-lite"/>
    </source>
</evidence>
<protein>
    <submittedName>
        <fullName evidence="4">Uncharacterized protein</fullName>
    </submittedName>
</protein>
<sequence>MGLDWSSSVVTRRNIVGKAVMNTSFGGSFSATMSHATENRDESQGSPASPNGVCTVTASSLADAPASFSSYSFIVDYYVPGVDITTRLTVMDL</sequence>
<dbReference type="SUPFAM" id="SSF52743">
    <property type="entry name" value="Subtilisin-like"/>
    <property type="match status" value="1"/>
</dbReference>
<dbReference type="GO" id="GO:0006508">
    <property type="term" value="P:proteolysis"/>
    <property type="evidence" value="ECO:0007669"/>
    <property type="project" value="InterPro"/>
</dbReference>
<dbReference type="OrthoDB" id="206201at2759"/>
<evidence type="ECO:0000256" key="1">
    <source>
        <dbReference type="ARBA" id="ARBA00022729"/>
    </source>
</evidence>
<dbReference type="EMBL" id="KK207790">
    <property type="protein sequence ID" value="EZF54349.1"/>
    <property type="molecule type" value="Genomic_DNA"/>
</dbReference>
<proteinExistence type="predicted"/>
<evidence type="ECO:0000313" key="4">
    <source>
        <dbReference type="EMBL" id="EZF54349.1"/>
    </source>
</evidence>
<dbReference type="Gene3D" id="3.40.50.200">
    <property type="entry name" value="Peptidase S8/S53 domain"/>
    <property type="match status" value="1"/>
</dbReference>
<dbReference type="InterPro" id="IPR036852">
    <property type="entry name" value="Peptidase_S8/S53_dom_sf"/>
</dbReference>
<dbReference type="HOGENOM" id="CLU_2401256_0_0_1"/>
<dbReference type="GO" id="GO:0004252">
    <property type="term" value="F:serine-type endopeptidase activity"/>
    <property type="evidence" value="ECO:0007669"/>
    <property type="project" value="InterPro"/>
</dbReference>